<proteinExistence type="predicted"/>
<sequence length="159" mass="18102">MKRLGSILLVAGCLSGTLQPYAQEYPAGPLYDTPDELSFKARAAAQTLLFKELEPLSLQWLREEVNPLLRARRKLRQAMQTRAEKAAATAVPMVPKRDLSKEVGLWRMSVGNTSADNWSPYPDRALDARTLRFPLPRDSRADKRPDNLKALDRMRQQKR</sequence>
<reference evidence="2" key="1">
    <citation type="journal article" date="2021" name="Proc. Natl. Acad. Sci. U.S.A.">
        <title>A Catalog of Tens of Thousands of Viruses from Human Metagenomes Reveals Hidden Associations with Chronic Diseases.</title>
        <authorList>
            <person name="Tisza M.J."/>
            <person name="Buck C.B."/>
        </authorList>
    </citation>
    <scope>NUCLEOTIDE SEQUENCE</scope>
    <source>
        <strain evidence="2">CtNWS1</strain>
    </source>
</reference>
<name>A0A8S5N513_9VIRU</name>
<protein>
    <submittedName>
        <fullName evidence="2">Uncharacterized protein</fullName>
    </submittedName>
</protein>
<evidence type="ECO:0000313" key="2">
    <source>
        <dbReference type="EMBL" id="DAD89259.1"/>
    </source>
</evidence>
<dbReference type="EMBL" id="BK015056">
    <property type="protein sequence ID" value="DAD89259.1"/>
    <property type="molecule type" value="Genomic_DNA"/>
</dbReference>
<organism evidence="2">
    <name type="scientific">Microviridae sp. ctNWS1</name>
    <dbReference type="NCBI Taxonomy" id="2826733"/>
    <lineage>
        <taxon>Viruses</taxon>
        <taxon>Monodnaviria</taxon>
        <taxon>Sangervirae</taxon>
        <taxon>Phixviricota</taxon>
        <taxon>Malgrandaviricetes</taxon>
        <taxon>Petitvirales</taxon>
        <taxon>Microviridae</taxon>
    </lineage>
</organism>
<feature type="region of interest" description="Disordered" evidence="1">
    <location>
        <begin position="134"/>
        <end position="159"/>
    </location>
</feature>
<accession>A0A8S5N513</accession>
<evidence type="ECO:0000256" key="1">
    <source>
        <dbReference type="SAM" id="MobiDB-lite"/>
    </source>
</evidence>